<evidence type="ECO:0000313" key="2">
    <source>
        <dbReference type="Proteomes" id="UP001149163"/>
    </source>
</evidence>
<name>A0A9W9HX50_9EURO</name>
<reference evidence="1" key="2">
    <citation type="journal article" date="2023" name="IMA Fungus">
        <title>Comparative genomic study of the Penicillium genus elucidates a diverse pangenome and 15 lateral gene transfer events.</title>
        <authorList>
            <person name="Petersen C."/>
            <person name="Sorensen T."/>
            <person name="Nielsen M.R."/>
            <person name="Sondergaard T.E."/>
            <person name="Sorensen J.L."/>
            <person name="Fitzpatrick D.A."/>
            <person name="Frisvad J.C."/>
            <person name="Nielsen K.L."/>
        </authorList>
    </citation>
    <scope>NUCLEOTIDE SEQUENCE</scope>
    <source>
        <strain evidence="1">IBT 26290</strain>
    </source>
</reference>
<proteinExistence type="predicted"/>
<comment type="caution">
    <text evidence="1">The sequence shown here is derived from an EMBL/GenBank/DDBJ whole genome shotgun (WGS) entry which is preliminary data.</text>
</comment>
<keyword evidence="2" id="KW-1185">Reference proteome</keyword>
<reference evidence="1" key="1">
    <citation type="submission" date="2022-11" db="EMBL/GenBank/DDBJ databases">
        <authorList>
            <person name="Petersen C."/>
        </authorList>
    </citation>
    <scope>NUCLEOTIDE SEQUENCE</scope>
    <source>
        <strain evidence="1">IBT 26290</strain>
    </source>
</reference>
<dbReference type="EMBL" id="JAPQKN010000004">
    <property type="protein sequence ID" value="KAJ5160604.1"/>
    <property type="molecule type" value="Genomic_DNA"/>
</dbReference>
<dbReference type="GeneID" id="81428908"/>
<accession>A0A9W9HX50</accession>
<dbReference type="Proteomes" id="UP001149163">
    <property type="component" value="Unassembled WGS sequence"/>
</dbReference>
<gene>
    <name evidence="1" type="ORF">N7482_007608</name>
</gene>
<sequence length="195" mass="22232">MVLQSDISPRIRPGRLVLSIRNQIFQRIHESWNLHPRTIEIFLSNNGALSTFYSSGRTLLVMKVANSCTTGFDCVSVSRAPSRRTTSVLYHHLFDEDAVFTTLLSTPERCINFHFFIAALYRSHHQHIEIYRNTIDDKIAERATNGLWKTPGGWIKGVVLGRTSIPPLMIQKELFNSWYTGKLVWQSLGTLGDVV</sequence>
<evidence type="ECO:0000313" key="1">
    <source>
        <dbReference type="EMBL" id="KAJ5160604.1"/>
    </source>
</evidence>
<protein>
    <submittedName>
        <fullName evidence="1">Uncharacterized protein</fullName>
    </submittedName>
</protein>
<dbReference type="RefSeq" id="XP_056542161.1">
    <property type="nucleotide sequence ID" value="XM_056689732.1"/>
</dbReference>
<organism evidence="1 2">
    <name type="scientific">Penicillium canariense</name>
    <dbReference type="NCBI Taxonomy" id="189055"/>
    <lineage>
        <taxon>Eukaryota</taxon>
        <taxon>Fungi</taxon>
        <taxon>Dikarya</taxon>
        <taxon>Ascomycota</taxon>
        <taxon>Pezizomycotina</taxon>
        <taxon>Eurotiomycetes</taxon>
        <taxon>Eurotiomycetidae</taxon>
        <taxon>Eurotiales</taxon>
        <taxon>Aspergillaceae</taxon>
        <taxon>Penicillium</taxon>
    </lineage>
</organism>
<dbReference type="AlphaFoldDB" id="A0A9W9HX50"/>
<dbReference type="OrthoDB" id="1046782at2759"/>